<dbReference type="AlphaFoldDB" id="A0A7X1AYC1"/>
<reference evidence="1 2" key="1">
    <citation type="submission" date="2020-07" db="EMBL/GenBank/DDBJ databases">
        <authorList>
            <person name="Feng X."/>
        </authorList>
    </citation>
    <scope>NUCLEOTIDE SEQUENCE [LARGE SCALE GENOMIC DNA]</scope>
    <source>
        <strain evidence="1 2">JCM14086</strain>
    </source>
</reference>
<dbReference type="EMBL" id="JACHVA010000047">
    <property type="protein sequence ID" value="MBC2601183.1"/>
    <property type="molecule type" value="Genomic_DNA"/>
</dbReference>
<keyword evidence="2" id="KW-1185">Reference proteome</keyword>
<dbReference type="RefSeq" id="WP_185691909.1">
    <property type="nucleotide sequence ID" value="NZ_JACHVA010000047.1"/>
</dbReference>
<sequence length="59" mass="6926">MKEEVIRRIKSLPESITAREMHERMDFILGVQEALESSERGERVPAEKVRKKISTWASR</sequence>
<gene>
    <name evidence="1" type="ORF">H5P30_05280</name>
</gene>
<accession>A0A7X1AYC1</accession>
<name>A0A7X1AYC1_9BACT</name>
<organism evidence="1 2">
    <name type="scientific">Puniceicoccus vermicola</name>
    <dbReference type="NCBI Taxonomy" id="388746"/>
    <lineage>
        <taxon>Bacteria</taxon>
        <taxon>Pseudomonadati</taxon>
        <taxon>Verrucomicrobiota</taxon>
        <taxon>Opitutia</taxon>
        <taxon>Puniceicoccales</taxon>
        <taxon>Puniceicoccaceae</taxon>
        <taxon>Puniceicoccus</taxon>
    </lineage>
</organism>
<comment type="caution">
    <text evidence="1">The sequence shown here is derived from an EMBL/GenBank/DDBJ whole genome shotgun (WGS) entry which is preliminary data.</text>
</comment>
<dbReference type="Proteomes" id="UP000525652">
    <property type="component" value="Unassembled WGS sequence"/>
</dbReference>
<protein>
    <submittedName>
        <fullName evidence="1">Uncharacterized protein</fullName>
    </submittedName>
</protein>
<proteinExistence type="predicted"/>
<evidence type="ECO:0000313" key="2">
    <source>
        <dbReference type="Proteomes" id="UP000525652"/>
    </source>
</evidence>
<evidence type="ECO:0000313" key="1">
    <source>
        <dbReference type="EMBL" id="MBC2601183.1"/>
    </source>
</evidence>